<dbReference type="AlphaFoldDB" id="A0A178D011"/>
<dbReference type="GeneID" id="34588705"/>
<evidence type="ECO:0000313" key="1">
    <source>
        <dbReference type="EMBL" id="OAL35438.1"/>
    </source>
</evidence>
<dbReference type="Proteomes" id="UP000185904">
    <property type="component" value="Unassembled WGS sequence"/>
</dbReference>
<protein>
    <submittedName>
        <fullName evidence="1">L-lactate dehydrogenase</fullName>
    </submittedName>
</protein>
<name>A0A178D011_9EURO</name>
<proteinExistence type="predicted"/>
<keyword evidence="2" id="KW-1185">Reference proteome</keyword>
<comment type="caution">
    <text evidence="1">The sequence shown here is derived from an EMBL/GenBank/DDBJ whole genome shotgun (WGS) entry which is preliminary data.</text>
</comment>
<organism evidence="1 2">
    <name type="scientific">Fonsecaea nubica</name>
    <dbReference type="NCBI Taxonomy" id="856822"/>
    <lineage>
        <taxon>Eukaryota</taxon>
        <taxon>Fungi</taxon>
        <taxon>Dikarya</taxon>
        <taxon>Ascomycota</taxon>
        <taxon>Pezizomycotina</taxon>
        <taxon>Eurotiomycetes</taxon>
        <taxon>Chaetothyriomycetidae</taxon>
        <taxon>Chaetothyriales</taxon>
        <taxon>Herpotrichiellaceae</taxon>
        <taxon>Fonsecaea</taxon>
    </lineage>
</organism>
<evidence type="ECO:0000313" key="2">
    <source>
        <dbReference type="Proteomes" id="UP000185904"/>
    </source>
</evidence>
<dbReference type="EMBL" id="LVCJ01000030">
    <property type="protein sequence ID" value="OAL35438.1"/>
    <property type="molecule type" value="Genomic_DNA"/>
</dbReference>
<accession>A0A178D011</accession>
<dbReference type="RefSeq" id="XP_022500450.1">
    <property type="nucleotide sequence ID" value="XM_022643582.1"/>
</dbReference>
<sequence length="140" mass="15906">MPPLLRHKVPRPMAAYRIPRAKKTLLFRPQRLRVAAIQHYHTVDHLLRIHTRLLVPPKLVPPKLAHPALVRPKLVLPALVPPKLVPPKLALVSILTYRPEKSEKAFHIACHAKELDEYVPKGSPVPIARNLTLSVFGTRR</sequence>
<reference evidence="1 2" key="1">
    <citation type="submission" date="2016-03" db="EMBL/GenBank/DDBJ databases">
        <title>The draft genome sequence of Fonsecaea nubica causative agent of cutaneous subcutaneous infection in human host.</title>
        <authorList>
            <person name="Costa F."/>
            <person name="Sybren D.H."/>
            <person name="Raittz R.T."/>
            <person name="Weiss V.A."/>
            <person name="Leao A.C."/>
            <person name="Gomes R."/>
            <person name="De Souza E.M."/>
            <person name="Pedrosa F.O."/>
            <person name="Steffens M.B."/>
            <person name="Bombassaro A."/>
            <person name="Tadra-Sfeir M.Z."/>
            <person name="Moreno L.F."/>
            <person name="Najafzadeh M.J."/>
            <person name="Felipe M.S."/>
            <person name="Teixeira M."/>
            <person name="Sun J."/>
            <person name="Xi L."/>
            <person name="Castro M.A."/>
            <person name="Vicente V.A."/>
        </authorList>
    </citation>
    <scope>NUCLEOTIDE SEQUENCE [LARGE SCALE GENOMIC DNA]</scope>
    <source>
        <strain evidence="1 2">CBS 269.64</strain>
    </source>
</reference>
<gene>
    <name evidence="1" type="ORF">AYO20_05288</name>
</gene>